<feature type="compositionally biased region" description="Acidic residues" evidence="1">
    <location>
        <begin position="68"/>
        <end position="82"/>
    </location>
</feature>
<dbReference type="EMBL" id="JAINUF010000015">
    <property type="protein sequence ID" value="KAJ8341421.1"/>
    <property type="molecule type" value="Genomic_DNA"/>
</dbReference>
<feature type="region of interest" description="Disordered" evidence="1">
    <location>
        <begin position="31"/>
        <end position="51"/>
    </location>
</feature>
<gene>
    <name evidence="2" type="ORF">SKAU_G00337120</name>
</gene>
<evidence type="ECO:0000313" key="3">
    <source>
        <dbReference type="Proteomes" id="UP001152622"/>
    </source>
</evidence>
<protein>
    <submittedName>
        <fullName evidence="2">Uncharacterized protein</fullName>
    </submittedName>
</protein>
<reference evidence="2" key="1">
    <citation type="journal article" date="2023" name="Science">
        <title>Genome structures resolve the early diversification of teleost fishes.</title>
        <authorList>
            <person name="Parey E."/>
            <person name="Louis A."/>
            <person name="Montfort J."/>
            <person name="Bouchez O."/>
            <person name="Roques C."/>
            <person name="Iampietro C."/>
            <person name="Lluch J."/>
            <person name="Castinel A."/>
            <person name="Donnadieu C."/>
            <person name="Desvignes T."/>
            <person name="Floi Bucao C."/>
            <person name="Jouanno E."/>
            <person name="Wen M."/>
            <person name="Mejri S."/>
            <person name="Dirks R."/>
            <person name="Jansen H."/>
            <person name="Henkel C."/>
            <person name="Chen W.J."/>
            <person name="Zahm M."/>
            <person name="Cabau C."/>
            <person name="Klopp C."/>
            <person name="Thompson A.W."/>
            <person name="Robinson-Rechavi M."/>
            <person name="Braasch I."/>
            <person name="Lecointre G."/>
            <person name="Bobe J."/>
            <person name="Postlethwait J.H."/>
            <person name="Berthelot C."/>
            <person name="Roest Crollius H."/>
            <person name="Guiguen Y."/>
        </authorList>
    </citation>
    <scope>NUCLEOTIDE SEQUENCE</scope>
    <source>
        <strain evidence="2">WJC10195</strain>
    </source>
</reference>
<evidence type="ECO:0000256" key="1">
    <source>
        <dbReference type="SAM" id="MobiDB-lite"/>
    </source>
</evidence>
<feature type="compositionally biased region" description="Basic and acidic residues" evidence="1">
    <location>
        <begin position="83"/>
        <end position="96"/>
    </location>
</feature>
<keyword evidence="3" id="KW-1185">Reference proteome</keyword>
<organism evidence="2 3">
    <name type="scientific">Synaphobranchus kaupii</name>
    <name type="common">Kaup's arrowtooth eel</name>
    <dbReference type="NCBI Taxonomy" id="118154"/>
    <lineage>
        <taxon>Eukaryota</taxon>
        <taxon>Metazoa</taxon>
        <taxon>Chordata</taxon>
        <taxon>Craniata</taxon>
        <taxon>Vertebrata</taxon>
        <taxon>Euteleostomi</taxon>
        <taxon>Actinopterygii</taxon>
        <taxon>Neopterygii</taxon>
        <taxon>Teleostei</taxon>
        <taxon>Anguilliformes</taxon>
        <taxon>Synaphobranchidae</taxon>
        <taxon>Synaphobranchus</taxon>
    </lineage>
</organism>
<feature type="region of interest" description="Disordered" evidence="1">
    <location>
        <begin position="68"/>
        <end position="96"/>
    </location>
</feature>
<proteinExistence type="predicted"/>
<dbReference type="Proteomes" id="UP001152622">
    <property type="component" value="Chromosome 15"/>
</dbReference>
<name>A0A9Q1EMD7_SYNKA</name>
<evidence type="ECO:0000313" key="2">
    <source>
        <dbReference type="EMBL" id="KAJ8341421.1"/>
    </source>
</evidence>
<comment type="caution">
    <text evidence="2">The sequence shown here is derived from an EMBL/GenBank/DDBJ whole genome shotgun (WGS) entry which is preliminary data.</text>
</comment>
<sequence length="96" mass="11031">MVRIFWPPARGNCKGNVISCHFYSRANAVKERKENQKTAETRDKGEEKVESMDKVKNIDKMNNMEMAEEDMKEDVAENTEEDVVGHVEEGTIDSHD</sequence>
<accession>A0A9Q1EMD7</accession>
<dbReference type="AlphaFoldDB" id="A0A9Q1EMD7"/>